<feature type="transmembrane region" description="Helical" evidence="4">
    <location>
        <begin position="130"/>
        <end position="154"/>
    </location>
</feature>
<sequence length="285" mass="31915">MASVTATTAPADELHVYEPHKAGLPKLGPYFRQLWSRRQFAAEFSRAGIRAANTQTLFGQLWLVLNPTLLALVYYVLVSVLRRNAGGIETLAHITCGLFLFYFVSGSISQGAQSVTGGGKLIMNMNFPRLLLPFAAVRTAFFRFLPTLPVYFLIHILAGGVWSPQMLLAVVFLGLTVIFCIGMAAIFATVQVYFRDTSSFLPYLLRIWLYLSPVLWFADEAPEQFKDLMVLNPLYSLIGSWTDLLLRGIIPEPKMWFAALAWAVVAFVGGSLLFMSREREFTVRL</sequence>
<feature type="transmembrane region" description="Helical" evidence="4">
    <location>
        <begin position="90"/>
        <end position="110"/>
    </location>
</feature>
<evidence type="ECO:0000313" key="6">
    <source>
        <dbReference type="Proteomes" id="UP000826651"/>
    </source>
</evidence>
<keyword evidence="3" id="KW-0813">Transport</keyword>
<comment type="subcellular location">
    <subcellularLocation>
        <location evidence="1">Cell inner membrane</location>
        <topology evidence="1">Multi-pass membrane protein</topology>
    </subcellularLocation>
</comment>
<evidence type="ECO:0000256" key="4">
    <source>
        <dbReference type="SAM" id="Phobius"/>
    </source>
</evidence>
<name>A0ABS7S7V9_9MICO</name>
<reference evidence="5 6" key="1">
    <citation type="submission" date="2021-04" db="EMBL/GenBank/DDBJ databases">
        <title>Ruania sp. nov., isolated from sandy soil of mangrove forest.</title>
        <authorList>
            <person name="Ge X."/>
            <person name="Huang R."/>
            <person name="Liu W."/>
        </authorList>
    </citation>
    <scope>NUCLEOTIDE SEQUENCE [LARGE SCALE GENOMIC DNA]</scope>
    <source>
        <strain evidence="5 6">N2-46</strain>
    </source>
</reference>
<accession>A0ABS7S7V9</accession>
<protein>
    <submittedName>
        <fullName evidence="5">ABC transporter permease</fullName>
    </submittedName>
</protein>
<keyword evidence="4" id="KW-0472">Membrane</keyword>
<evidence type="ECO:0000256" key="3">
    <source>
        <dbReference type="ARBA" id="ARBA00022448"/>
    </source>
</evidence>
<dbReference type="RefSeq" id="WP_223405310.1">
    <property type="nucleotide sequence ID" value="NZ_JAGSHT010000010.1"/>
</dbReference>
<feature type="transmembrane region" description="Helical" evidence="4">
    <location>
        <begin position="256"/>
        <end position="275"/>
    </location>
</feature>
<gene>
    <name evidence="5" type="ORF">KCQ71_09785</name>
</gene>
<comment type="caution">
    <text evidence="5">The sequence shown here is derived from an EMBL/GenBank/DDBJ whole genome shotgun (WGS) entry which is preliminary data.</text>
</comment>
<keyword evidence="4" id="KW-0812">Transmembrane</keyword>
<evidence type="ECO:0000313" key="5">
    <source>
        <dbReference type="EMBL" id="MBZ2196442.1"/>
    </source>
</evidence>
<dbReference type="EMBL" id="JAGSHT010000010">
    <property type="protein sequence ID" value="MBZ2196442.1"/>
    <property type="molecule type" value="Genomic_DNA"/>
</dbReference>
<dbReference type="PANTHER" id="PTHR30413:SF8">
    <property type="entry name" value="TRANSPORT PERMEASE PROTEIN"/>
    <property type="match status" value="1"/>
</dbReference>
<feature type="transmembrane region" description="Helical" evidence="4">
    <location>
        <begin position="166"/>
        <end position="194"/>
    </location>
</feature>
<feature type="transmembrane region" description="Helical" evidence="4">
    <location>
        <begin position="57"/>
        <end position="78"/>
    </location>
</feature>
<organism evidence="5 6">
    <name type="scientific">Occultella gossypii</name>
    <dbReference type="NCBI Taxonomy" id="2800820"/>
    <lineage>
        <taxon>Bacteria</taxon>
        <taxon>Bacillati</taxon>
        <taxon>Actinomycetota</taxon>
        <taxon>Actinomycetes</taxon>
        <taxon>Micrococcales</taxon>
        <taxon>Ruaniaceae</taxon>
        <taxon>Occultella</taxon>
    </lineage>
</organism>
<keyword evidence="6" id="KW-1185">Reference proteome</keyword>
<dbReference type="Proteomes" id="UP000826651">
    <property type="component" value="Unassembled WGS sequence"/>
</dbReference>
<proteinExistence type="inferred from homology"/>
<keyword evidence="4" id="KW-1133">Transmembrane helix</keyword>
<dbReference type="PANTHER" id="PTHR30413">
    <property type="entry name" value="INNER MEMBRANE TRANSPORT PERMEASE"/>
    <property type="match status" value="1"/>
</dbReference>
<evidence type="ECO:0000256" key="1">
    <source>
        <dbReference type="ARBA" id="ARBA00004429"/>
    </source>
</evidence>
<evidence type="ECO:0000256" key="2">
    <source>
        <dbReference type="ARBA" id="ARBA00007783"/>
    </source>
</evidence>
<comment type="similarity">
    <text evidence="2">Belongs to the ABC-2 integral membrane protein family.</text>
</comment>